<proteinExistence type="predicted"/>
<evidence type="ECO:0000313" key="2">
    <source>
        <dbReference type="Proteomes" id="UP000182258"/>
    </source>
</evidence>
<dbReference type="OrthoDB" id="8410217at2"/>
<gene>
    <name evidence="1" type="ORF">SAMN04488059_10846</name>
</gene>
<dbReference type="EMBL" id="FOMB01000008">
    <property type="protein sequence ID" value="SFC64132.1"/>
    <property type="molecule type" value="Genomic_DNA"/>
</dbReference>
<evidence type="ECO:0000313" key="1">
    <source>
        <dbReference type="EMBL" id="SFC64132.1"/>
    </source>
</evidence>
<sequence length="240" mass="27009">MSTNPPVISASLLAEYCFASAARRRAILELMHDDTFEPFKLWYGEVPGAYRQYVASQCRDDGRLKGLEEQLVKREAKSDEDDKKALKQLDALEHIRHLDHSEILLAAHAFPFDHNVRNFAISNVTVRVNPTNVLTAPRLGRTAFDVGVLKPRLMASRVLPEDEGRSFAAILHWFAEIELGHVGIAEPSLCVVSDVFARKLHFAPLKHKQIRRAIEANCQEIADRWPSFTPKSTSASRLTA</sequence>
<dbReference type="AlphaFoldDB" id="A0A1I1KV47"/>
<accession>A0A1I1KV47</accession>
<dbReference type="RefSeq" id="WP_143078106.1">
    <property type="nucleotide sequence ID" value="NZ_FOMB01000008.1"/>
</dbReference>
<reference evidence="1 2" key="1">
    <citation type="submission" date="2016-10" db="EMBL/GenBank/DDBJ databases">
        <authorList>
            <person name="de Groot N.N."/>
        </authorList>
    </citation>
    <scope>NUCLEOTIDE SEQUENCE [LARGE SCALE GENOMIC DNA]</scope>
    <source>
        <strain evidence="1 2">CGMCC 1.10210</strain>
    </source>
</reference>
<dbReference type="STRING" id="728005.SAMN04488059_10846"/>
<organism evidence="1 2">
    <name type="scientific">Devosia psychrophila</name>
    <dbReference type="NCBI Taxonomy" id="728005"/>
    <lineage>
        <taxon>Bacteria</taxon>
        <taxon>Pseudomonadati</taxon>
        <taxon>Pseudomonadota</taxon>
        <taxon>Alphaproteobacteria</taxon>
        <taxon>Hyphomicrobiales</taxon>
        <taxon>Devosiaceae</taxon>
        <taxon>Devosia</taxon>
    </lineage>
</organism>
<name>A0A1I1KV47_9HYPH</name>
<dbReference type="Proteomes" id="UP000182258">
    <property type="component" value="Unassembled WGS sequence"/>
</dbReference>
<protein>
    <submittedName>
        <fullName evidence="1">Uncharacterized protein</fullName>
    </submittedName>
</protein>